<evidence type="ECO:0000313" key="10">
    <source>
        <dbReference type="EMBL" id="TQL42813.1"/>
    </source>
</evidence>
<reference evidence="10 11" key="1">
    <citation type="submission" date="2019-06" db="EMBL/GenBank/DDBJ databases">
        <title>Sequencing the genomes of 1000 actinobacteria strains.</title>
        <authorList>
            <person name="Klenk H.-P."/>
        </authorList>
    </citation>
    <scope>NUCLEOTIDE SEQUENCE [LARGE SCALE GENOMIC DNA]</scope>
    <source>
        <strain evidence="10 11">DSM 8803</strain>
    </source>
</reference>
<dbReference type="InterPro" id="IPR002941">
    <property type="entry name" value="DNA_methylase_N4/N6"/>
</dbReference>
<keyword evidence="5" id="KW-0680">Restriction system</keyword>
<dbReference type="PRINTS" id="PR00508">
    <property type="entry name" value="S21N4MTFRASE"/>
</dbReference>
<dbReference type="OrthoDB" id="9773060at2"/>
<keyword evidence="3" id="KW-0808">Transferase</keyword>
<evidence type="ECO:0000256" key="4">
    <source>
        <dbReference type="ARBA" id="ARBA00022691"/>
    </source>
</evidence>
<keyword evidence="2 10" id="KW-0489">Methyltransferase</keyword>
<evidence type="ECO:0000256" key="1">
    <source>
        <dbReference type="ARBA" id="ARBA00010203"/>
    </source>
</evidence>
<keyword evidence="4" id="KW-0949">S-adenosyl-L-methionine</keyword>
<evidence type="ECO:0000313" key="11">
    <source>
        <dbReference type="Proteomes" id="UP000319094"/>
    </source>
</evidence>
<comment type="similarity">
    <text evidence="1">Belongs to the N(4)/N(6)-methyltransferase family. N(4) subfamily.</text>
</comment>
<protein>
    <recommendedName>
        <fullName evidence="8">Methyltransferase</fullName>
        <ecNumber evidence="8">2.1.1.-</ecNumber>
    </recommendedName>
</protein>
<sequence length="250" mass="26376">MSTQPAAPGAAPLSSAPPAKLSTALPTELARPIATTLAAFEASRAAGADEDVHMVAAVVDCVVSALSAPGALVADPFAGFGTTLARAAALGRRTFGVELLPERVELVRRLVPSAQVIEGDARELLRLARTATPTVDAGSVDLILTSPPYMTANNHPADPLTAYEHDTGDYARYLAELGLVAAQCARLVRPGGFVVWNVADILHHGHTTHLIVDCGKVLDRHFTRVGVTEIAWNVYPHDLVADALLVFQRQ</sequence>
<dbReference type="PROSITE" id="PS00093">
    <property type="entry name" value="N4_MTASE"/>
    <property type="match status" value="1"/>
</dbReference>
<dbReference type="GO" id="GO:0003677">
    <property type="term" value="F:DNA binding"/>
    <property type="evidence" value="ECO:0007669"/>
    <property type="project" value="UniProtKB-KW"/>
</dbReference>
<evidence type="ECO:0000256" key="5">
    <source>
        <dbReference type="ARBA" id="ARBA00022747"/>
    </source>
</evidence>
<dbReference type="EC" id="2.1.1.-" evidence="8"/>
<dbReference type="InterPro" id="IPR017985">
    <property type="entry name" value="MeTrfase_CN4_CS"/>
</dbReference>
<name>A0A542Y419_9MICO</name>
<organism evidence="10 11">
    <name type="scientific">Leucobacter komagatae</name>
    <dbReference type="NCBI Taxonomy" id="55969"/>
    <lineage>
        <taxon>Bacteria</taxon>
        <taxon>Bacillati</taxon>
        <taxon>Actinomycetota</taxon>
        <taxon>Actinomycetes</taxon>
        <taxon>Micrococcales</taxon>
        <taxon>Microbacteriaceae</taxon>
        <taxon>Leucobacter</taxon>
    </lineage>
</organism>
<dbReference type="SUPFAM" id="SSF53335">
    <property type="entry name" value="S-adenosyl-L-methionine-dependent methyltransferases"/>
    <property type="match status" value="1"/>
</dbReference>
<dbReference type="RefSeq" id="WP_141886213.1">
    <property type="nucleotide sequence ID" value="NZ_BAAAUY010000009.1"/>
</dbReference>
<dbReference type="Gene3D" id="3.40.50.150">
    <property type="entry name" value="Vaccinia Virus protein VP39"/>
    <property type="match status" value="2"/>
</dbReference>
<evidence type="ECO:0000259" key="9">
    <source>
        <dbReference type="Pfam" id="PF01555"/>
    </source>
</evidence>
<dbReference type="GO" id="GO:0032259">
    <property type="term" value="P:methylation"/>
    <property type="evidence" value="ECO:0007669"/>
    <property type="project" value="UniProtKB-KW"/>
</dbReference>
<dbReference type="GO" id="GO:0008170">
    <property type="term" value="F:N-methyltransferase activity"/>
    <property type="evidence" value="ECO:0007669"/>
    <property type="project" value="InterPro"/>
</dbReference>
<evidence type="ECO:0000256" key="2">
    <source>
        <dbReference type="ARBA" id="ARBA00022603"/>
    </source>
</evidence>
<feature type="domain" description="DNA methylase N-4/N-6" evidence="9">
    <location>
        <begin position="59"/>
        <end position="107"/>
    </location>
</feature>
<dbReference type="AlphaFoldDB" id="A0A542Y419"/>
<comment type="catalytic activity">
    <reaction evidence="7">
        <text>a 2'-deoxycytidine in DNA + S-adenosyl-L-methionine = an N(4)-methyl-2'-deoxycytidine in DNA + S-adenosyl-L-homocysteine + H(+)</text>
        <dbReference type="Rhea" id="RHEA:16857"/>
        <dbReference type="Rhea" id="RHEA-COMP:11369"/>
        <dbReference type="Rhea" id="RHEA-COMP:13674"/>
        <dbReference type="ChEBI" id="CHEBI:15378"/>
        <dbReference type="ChEBI" id="CHEBI:57856"/>
        <dbReference type="ChEBI" id="CHEBI:59789"/>
        <dbReference type="ChEBI" id="CHEBI:85452"/>
        <dbReference type="ChEBI" id="CHEBI:137933"/>
        <dbReference type="EC" id="2.1.1.113"/>
    </reaction>
</comment>
<evidence type="ECO:0000256" key="7">
    <source>
        <dbReference type="ARBA" id="ARBA00049120"/>
    </source>
</evidence>
<keyword evidence="11" id="KW-1185">Reference proteome</keyword>
<dbReference type="GO" id="GO:0009307">
    <property type="term" value="P:DNA restriction-modification system"/>
    <property type="evidence" value="ECO:0007669"/>
    <property type="project" value="UniProtKB-KW"/>
</dbReference>
<dbReference type="GO" id="GO:0015667">
    <property type="term" value="F:site-specific DNA-methyltransferase (cytosine-N4-specific) activity"/>
    <property type="evidence" value="ECO:0007669"/>
    <property type="project" value="UniProtKB-EC"/>
</dbReference>
<dbReference type="CDD" id="cd02440">
    <property type="entry name" value="AdoMet_MTases"/>
    <property type="match status" value="1"/>
</dbReference>
<proteinExistence type="inferred from homology"/>
<dbReference type="Proteomes" id="UP000319094">
    <property type="component" value="Unassembled WGS sequence"/>
</dbReference>
<evidence type="ECO:0000256" key="8">
    <source>
        <dbReference type="RuleBase" id="RU362026"/>
    </source>
</evidence>
<evidence type="ECO:0000256" key="3">
    <source>
        <dbReference type="ARBA" id="ARBA00022679"/>
    </source>
</evidence>
<dbReference type="EMBL" id="VFON01000001">
    <property type="protein sequence ID" value="TQL42813.1"/>
    <property type="molecule type" value="Genomic_DNA"/>
</dbReference>
<dbReference type="Pfam" id="PF01555">
    <property type="entry name" value="N6_N4_Mtase"/>
    <property type="match status" value="1"/>
</dbReference>
<evidence type="ECO:0000256" key="6">
    <source>
        <dbReference type="ARBA" id="ARBA00023125"/>
    </source>
</evidence>
<dbReference type="InterPro" id="IPR001091">
    <property type="entry name" value="RM_Methyltransferase"/>
</dbReference>
<keyword evidence="6" id="KW-0238">DNA-binding</keyword>
<gene>
    <name evidence="10" type="ORF">FB468_0821</name>
</gene>
<accession>A0A542Y419</accession>
<comment type="caution">
    <text evidence="10">The sequence shown here is derived from an EMBL/GenBank/DDBJ whole genome shotgun (WGS) entry which is preliminary data.</text>
</comment>
<dbReference type="InterPro" id="IPR029063">
    <property type="entry name" value="SAM-dependent_MTases_sf"/>
</dbReference>